<dbReference type="Proteomes" id="UP000643810">
    <property type="component" value="Unassembled WGS sequence"/>
</dbReference>
<accession>A0ABR7GD67</accession>
<proteinExistence type="predicted"/>
<keyword evidence="3" id="KW-1185">Reference proteome</keyword>
<evidence type="ECO:0000313" key="3">
    <source>
        <dbReference type="Proteomes" id="UP000643810"/>
    </source>
</evidence>
<dbReference type="InterPro" id="IPR043770">
    <property type="entry name" value="DUF5716_C"/>
</dbReference>
<evidence type="ECO:0000313" key="2">
    <source>
        <dbReference type="EMBL" id="MBC5685379.1"/>
    </source>
</evidence>
<feature type="domain" description="DUF5716" evidence="1">
    <location>
        <begin position="124"/>
        <end position="409"/>
    </location>
</feature>
<evidence type="ECO:0000259" key="1">
    <source>
        <dbReference type="Pfam" id="PF18980"/>
    </source>
</evidence>
<dbReference type="Pfam" id="PF18980">
    <property type="entry name" value="DUF5716_C"/>
    <property type="match status" value="1"/>
</dbReference>
<comment type="caution">
    <text evidence="2">The sequence shown here is derived from an EMBL/GenBank/DDBJ whole genome shotgun (WGS) entry which is preliminary data.</text>
</comment>
<name>A0ABR7GD67_9FIRM</name>
<gene>
    <name evidence="2" type="ORF">H8R94_01895</name>
</gene>
<reference evidence="2 3" key="1">
    <citation type="submission" date="2020-08" db="EMBL/GenBank/DDBJ databases">
        <title>Genome public.</title>
        <authorList>
            <person name="Liu C."/>
            <person name="Sun Q."/>
        </authorList>
    </citation>
    <scope>NUCLEOTIDE SEQUENCE [LARGE SCALE GENOMIC DNA]</scope>
    <source>
        <strain evidence="2 3">NSJ-9</strain>
    </source>
</reference>
<sequence length="413" mass="47200">MEQENVGLYLGMDISEKYTMISIYQQHMKEPQTISTIMGSESYQIPTALAKKKGVGQWFFGREAKVRVKSGEALGVEDLLDKARTGEEVFLEHEKYAASDLLAIFLKRVLSLAGSAQAMMPLTKLVICLDKVSVEYMELFSAIMVKLGIETDKLLLIDRRESFYYYALSQGPETFLHDVVMFDYTESDMVSCRLRRNMHTTPQVINLDQKNHGKLLDQKDGEFQKIAQNVIDGQVVSAVYLIGDGFDGDWMKASLQYLCHTRKVFVGKNLYSKGACYAGFIKDGKRDWPFVYIGDNELKLNLYLKVLVGNEMQFFTLITAGQSWFDEVGECEVILDGTPEIEVWIQRPESREAHVELLELTDMVERERRTSRLRITAEPISDRKIKITIRDLGFGEIAPSSNRTWEHTVCLEE</sequence>
<protein>
    <recommendedName>
        <fullName evidence="1">DUF5716 domain-containing protein</fullName>
    </recommendedName>
</protein>
<organism evidence="2 3">
    <name type="scientific">Roseburia lenta</name>
    <dbReference type="NCBI Taxonomy" id="2763061"/>
    <lineage>
        <taxon>Bacteria</taxon>
        <taxon>Bacillati</taxon>
        <taxon>Bacillota</taxon>
        <taxon>Clostridia</taxon>
        <taxon>Lachnospirales</taxon>
        <taxon>Lachnospiraceae</taxon>
        <taxon>Roseburia</taxon>
    </lineage>
</organism>
<dbReference type="RefSeq" id="WP_186853721.1">
    <property type="nucleotide sequence ID" value="NZ_JACOPG010000001.1"/>
</dbReference>
<dbReference type="EMBL" id="JACOPG010000001">
    <property type="protein sequence ID" value="MBC5685379.1"/>
    <property type="molecule type" value="Genomic_DNA"/>
</dbReference>